<name>A0AAU8FH05_9BACT</name>
<keyword evidence="1" id="KW-0812">Transmembrane</keyword>
<accession>A0AAU8FH05</accession>
<evidence type="ECO:0000256" key="1">
    <source>
        <dbReference type="SAM" id="Phobius"/>
    </source>
</evidence>
<sequence length="374" mass="41800">MTFLQPYMLWGILAVAIPVAIHFWHQKRGRTIEWAAMRWLGDPTTLRHRGLRLNEVWLMVLRCFLVALLALIISKPVLEWFKNAGGLETIHLVQPDRLVTGTYRFELENAWRAGEKVYWLGAAPEKATGISPMQAVPAPLTYLQQNINALAGGSGKNFKLYFSNDPALADFPKIYIPGEYQLFPVADSSGKKRVSLLENNPARKKAIRVLLENGDAGERRTIEAALVALAGVYGFLFETEYKNNPARHYDWVFTNKPVTHAGAGTKYVVSGAAPKWDAPATVIFLPDSLTLADSRFVESGRFPEWLGELLVRDLNLQPDVGRLSNSQLYALFEKVPSLNAGSEAALRPWLLLLFLGLLIAERLLALRKPSRSHG</sequence>
<dbReference type="AlphaFoldDB" id="A0AAU8FH05"/>
<keyword evidence="1" id="KW-0472">Membrane</keyword>
<feature type="domain" description="Aerotolerance regulator N-terminal" evidence="2">
    <location>
        <begin position="1"/>
        <end position="76"/>
    </location>
</feature>
<feature type="transmembrane region" description="Helical" evidence="1">
    <location>
        <begin position="6"/>
        <end position="24"/>
    </location>
</feature>
<evidence type="ECO:0000313" key="3">
    <source>
        <dbReference type="EMBL" id="XCH23177.1"/>
    </source>
</evidence>
<dbReference type="InterPro" id="IPR011933">
    <property type="entry name" value="Double_TM_dom"/>
</dbReference>
<dbReference type="RefSeq" id="WP_353718503.1">
    <property type="nucleotide sequence ID" value="NZ_CP159289.1"/>
</dbReference>
<gene>
    <name evidence="3" type="ORF">ABV298_23020</name>
</gene>
<evidence type="ECO:0000259" key="2">
    <source>
        <dbReference type="Pfam" id="PF07584"/>
    </source>
</evidence>
<proteinExistence type="predicted"/>
<reference evidence="3" key="1">
    <citation type="submission" date="2024-06" db="EMBL/GenBank/DDBJ databases">
        <title>Sequencing and assembly of the genome of Dyadobacter sp. strain 676, a symbiont of Cyamopsis tetragonoloba.</title>
        <authorList>
            <person name="Guro P."/>
            <person name="Sazanova A."/>
            <person name="Kuznetsova I."/>
            <person name="Belimov A."/>
            <person name="Safronova V."/>
        </authorList>
    </citation>
    <scope>NUCLEOTIDE SEQUENCE</scope>
    <source>
        <strain evidence="3">676</strain>
    </source>
</reference>
<feature type="transmembrane region" description="Helical" evidence="1">
    <location>
        <begin position="56"/>
        <end position="73"/>
    </location>
</feature>
<dbReference type="PANTHER" id="PTHR37464">
    <property type="entry name" value="BLL2463 PROTEIN"/>
    <property type="match status" value="1"/>
</dbReference>
<organism evidence="3">
    <name type="scientific">Dyadobacter sp. 676</name>
    <dbReference type="NCBI Taxonomy" id="3088362"/>
    <lineage>
        <taxon>Bacteria</taxon>
        <taxon>Pseudomonadati</taxon>
        <taxon>Bacteroidota</taxon>
        <taxon>Cytophagia</taxon>
        <taxon>Cytophagales</taxon>
        <taxon>Spirosomataceae</taxon>
        <taxon>Dyadobacter</taxon>
    </lineage>
</organism>
<dbReference type="EMBL" id="CP159289">
    <property type="protein sequence ID" value="XCH23177.1"/>
    <property type="molecule type" value="Genomic_DNA"/>
</dbReference>
<protein>
    <submittedName>
        <fullName evidence="3">BatA domain-containing protein</fullName>
    </submittedName>
</protein>
<dbReference type="PANTHER" id="PTHR37464:SF1">
    <property type="entry name" value="BLL2463 PROTEIN"/>
    <property type="match status" value="1"/>
</dbReference>
<dbReference type="Pfam" id="PF07584">
    <property type="entry name" value="BatA"/>
    <property type="match status" value="1"/>
</dbReference>
<dbReference type="InterPro" id="IPR024163">
    <property type="entry name" value="Aerotolerance_reg_N"/>
</dbReference>
<dbReference type="NCBIfam" id="TIGR02226">
    <property type="entry name" value="two_anch"/>
    <property type="match status" value="1"/>
</dbReference>
<keyword evidence="1" id="KW-1133">Transmembrane helix</keyword>